<dbReference type="SUPFAM" id="SSF48371">
    <property type="entry name" value="ARM repeat"/>
    <property type="match status" value="1"/>
</dbReference>
<evidence type="ECO:0000256" key="1">
    <source>
        <dbReference type="SAM" id="MobiDB-lite"/>
    </source>
</evidence>
<dbReference type="Gene3D" id="3.30.70.2850">
    <property type="match status" value="1"/>
</dbReference>
<dbReference type="AlphaFoldDB" id="A0A4Y7RJ89"/>
<feature type="region of interest" description="Disordered" evidence="1">
    <location>
        <begin position="187"/>
        <end position="275"/>
    </location>
</feature>
<dbReference type="EMBL" id="QPFP01000523">
    <property type="protein sequence ID" value="TEB09078.1"/>
    <property type="molecule type" value="Genomic_DNA"/>
</dbReference>
<feature type="compositionally biased region" description="Acidic residues" evidence="1">
    <location>
        <begin position="204"/>
        <end position="249"/>
    </location>
</feature>
<accession>A0A4Y7RJ89</accession>
<protein>
    <submittedName>
        <fullName evidence="2">Uncharacterized protein</fullName>
    </submittedName>
</protein>
<gene>
    <name evidence="2" type="ORF">FA13DRAFT_1806777</name>
</gene>
<evidence type="ECO:0000313" key="3">
    <source>
        <dbReference type="Proteomes" id="UP000298030"/>
    </source>
</evidence>
<dbReference type="InterPro" id="IPR016024">
    <property type="entry name" value="ARM-type_fold"/>
</dbReference>
<keyword evidence="3" id="KW-1185">Reference proteome</keyword>
<name>A0A4Y7RJ89_COPMI</name>
<reference evidence="2 3" key="1">
    <citation type="journal article" date="2019" name="Nat. Ecol. Evol.">
        <title>Megaphylogeny resolves global patterns of mushroom evolution.</title>
        <authorList>
            <person name="Varga T."/>
            <person name="Krizsan K."/>
            <person name="Foldi C."/>
            <person name="Dima B."/>
            <person name="Sanchez-Garcia M."/>
            <person name="Sanchez-Ramirez S."/>
            <person name="Szollosi G.J."/>
            <person name="Szarkandi J.G."/>
            <person name="Papp V."/>
            <person name="Albert L."/>
            <person name="Andreopoulos W."/>
            <person name="Angelini C."/>
            <person name="Antonin V."/>
            <person name="Barry K.W."/>
            <person name="Bougher N.L."/>
            <person name="Buchanan P."/>
            <person name="Buyck B."/>
            <person name="Bense V."/>
            <person name="Catcheside P."/>
            <person name="Chovatia M."/>
            <person name="Cooper J."/>
            <person name="Damon W."/>
            <person name="Desjardin D."/>
            <person name="Finy P."/>
            <person name="Geml J."/>
            <person name="Haridas S."/>
            <person name="Hughes K."/>
            <person name="Justo A."/>
            <person name="Karasinski D."/>
            <person name="Kautmanova I."/>
            <person name="Kiss B."/>
            <person name="Kocsube S."/>
            <person name="Kotiranta H."/>
            <person name="LaButti K.M."/>
            <person name="Lechner B.E."/>
            <person name="Liimatainen K."/>
            <person name="Lipzen A."/>
            <person name="Lukacs Z."/>
            <person name="Mihaltcheva S."/>
            <person name="Morgado L.N."/>
            <person name="Niskanen T."/>
            <person name="Noordeloos M.E."/>
            <person name="Ohm R.A."/>
            <person name="Ortiz-Santana B."/>
            <person name="Ovrebo C."/>
            <person name="Racz N."/>
            <person name="Riley R."/>
            <person name="Savchenko A."/>
            <person name="Shiryaev A."/>
            <person name="Soop K."/>
            <person name="Spirin V."/>
            <person name="Szebenyi C."/>
            <person name="Tomsovsky M."/>
            <person name="Tulloss R.E."/>
            <person name="Uehling J."/>
            <person name="Grigoriev I.V."/>
            <person name="Vagvolgyi C."/>
            <person name="Papp T."/>
            <person name="Martin F.M."/>
            <person name="Miettinen O."/>
            <person name="Hibbett D.S."/>
            <person name="Nagy L.G."/>
        </authorList>
    </citation>
    <scope>NUCLEOTIDE SEQUENCE [LARGE SCALE GENOMIC DNA]</scope>
    <source>
        <strain evidence="2 3">FP101781</strain>
    </source>
</reference>
<organism evidence="2 3">
    <name type="scientific">Coprinellus micaceus</name>
    <name type="common">Glistening ink-cap mushroom</name>
    <name type="synonym">Coprinus micaceus</name>
    <dbReference type="NCBI Taxonomy" id="71717"/>
    <lineage>
        <taxon>Eukaryota</taxon>
        <taxon>Fungi</taxon>
        <taxon>Dikarya</taxon>
        <taxon>Basidiomycota</taxon>
        <taxon>Agaricomycotina</taxon>
        <taxon>Agaricomycetes</taxon>
        <taxon>Agaricomycetidae</taxon>
        <taxon>Agaricales</taxon>
        <taxon>Agaricineae</taxon>
        <taxon>Psathyrellaceae</taxon>
        <taxon>Coprinellus</taxon>
    </lineage>
</organism>
<proteinExistence type="predicted"/>
<evidence type="ECO:0000313" key="2">
    <source>
        <dbReference type="EMBL" id="TEB09078.1"/>
    </source>
</evidence>
<sequence>MQLIANLDDGTAADPSFACRAILDFIRGFRLLASTPRFHAAVAPSRLTVAPASRIQAAAAAAEEAKKENLTTAIFLCPSIDFTTYTNAPIHSSCDVTSDSRWKACLQLQSNISADICLPPSAALRNMLADTLRLLDLRTLTVSVQETDATTLLNFLRRLHGHPRQRPFIASAQINIFLSRNDPANQASTRKTIMMKTKTKDEDDKGEGDEDEEDEDDGDEDEDDEDEDDEDEDDEDEDDEDEDDEDEMEQSGRLFFWTDPTWSEMPRLSPADEGL</sequence>
<dbReference type="Proteomes" id="UP000298030">
    <property type="component" value="Unassembled WGS sequence"/>
</dbReference>
<comment type="caution">
    <text evidence="2">The sequence shown here is derived from an EMBL/GenBank/DDBJ whole genome shotgun (WGS) entry which is preliminary data.</text>
</comment>